<evidence type="ECO:0000256" key="2">
    <source>
        <dbReference type="ARBA" id="ARBA00022694"/>
    </source>
</evidence>
<comment type="similarity">
    <text evidence="1 6 7">Belongs to the TRAFAC class TrmE-Era-EngA-EngB-Septin-like GTPase superfamily. TrmE GTPase family.</text>
</comment>
<proteinExistence type="inferred from homology"/>
<dbReference type="GO" id="GO:0046872">
    <property type="term" value="F:metal ion binding"/>
    <property type="evidence" value="ECO:0007669"/>
    <property type="project" value="UniProtKB-KW"/>
</dbReference>
<evidence type="ECO:0000256" key="1">
    <source>
        <dbReference type="ARBA" id="ARBA00011043"/>
    </source>
</evidence>
<feature type="binding site" evidence="6">
    <location>
        <begin position="269"/>
        <end position="272"/>
    </location>
    <ligand>
        <name>GTP</name>
        <dbReference type="ChEBI" id="CHEBI:37565"/>
    </ligand>
</feature>
<feature type="binding site" evidence="6">
    <location>
        <position position="250"/>
    </location>
    <ligand>
        <name>Mg(2+)</name>
        <dbReference type="ChEBI" id="CHEBI:18420"/>
    </ligand>
</feature>
<dbReference type="PANTHER" id="PTHR42714">
    <property type="entry name" value="TRNA MODIFICATION GTPASE GTPBP3"/>
    <property type="match status" value="1"/>
</dbReference>
<dbReference type="CDD" id="cd04164">
    <property type="entry name" value="trmE"/>
    <property type="match status" value="1"/>
</dbReference>
<dbReference type="InterPro" id="IPR027368">
    <property type="entry name" value="MnmE_dom2"/>
</dbReference>
<dbReference type="Pfam" id="PF12631">
    <property type="entry name" value="MnmE_helical"/>
    <property type="match status" value="1"/>
</dbReference>
<feature type="binding site" evidence="6">
    <location>
        <position position="119"/>
    </location>
    <ligand>
        <name>(6S)-5-formyl-5,6,7,8-tetrahydrofolate</name>
        <dbReference type="ChEBI" id="CHEBI:57457"/>
    </ligand>
</feature>
<evidence type="ECO:0000313" key="10">
    <source>
        <dbReference type="Proteomes" id="UP000613768"/>
    </source>
</evidence>
<feature type="domain" description="TrmE-type G" evidence="8">
    <location>
        <begin position="215"/>
        <end position="371"/>
    </location>
</feature>
<evidence type="ECO:0000256" key="5">
    <source>
        <dbReference type="ARBA" id="ARBA00023134"/>
    </source>
</evidence>
<keyword evidence="6" id="KW-0460">Magnesium</keyword>
<keyword evidence="5 6" id="KW-0342">GTP-binding</keyword>
<keyword evidence="6" id="KW-0378">Hydrolase</keyword>
<dbReference type="CDD" id="cd14858">
    <property type="entry name" value="TrmE_N"/>
    <property type="match status" value="1"/>
</dbReference>
<dbReference type="EC" id="3.6.-.-" evidence="6"/>
<dbReference type="GO" id="GO:0005525">
    <property type="term" value="F:GTP binding"/>
    <property type="evidence" value="ECO:0007669"/>
    <property type="project" value="UniProtKB-UniRule"/>
</dbReference>
<dbReference type="GO" id="GO:0005829">
    <property type="term" value="C:cytosol"/>
    <property type="evidence" value="ECO:0007669"/>
    <property type="project" value="TreeGrafter"/>
</dbReference>
<comment type="function">
    <text evidence="6">Exhibits a very high intrinsic GTPase hydrolysis rate. Involved in the addition of a carboxymethylaminomethyl (cmnm) group at the wobble position (U34) of certain tRNAs, forming tRNA-cmnm(5)s(2)U34.</text>
</comment>
<evidence type="ECO:0000313" key="9">
    <source>
        <dbReference type="EMBL" id="MBD8526363.1"/>
    </source>
</evidence>
<dbReference type="InterPro" id="IPR004520">
    <property type="entry name" value="GTPase_MnmE"/>
</dbReference>
<dbReference type="InterPro" id="IPR027417">
    <property type="entry name" value="P-loop_NTPase"/>
</dbReference>
<evidence type="ECO:0000256" key="3">
    <source>
        <dbReference type="ARBA" id="ARBA00022741"/>
    </source>
</evidence>
<feature type="binding site" evidence="6">
    <location>
        <begin position="244"/>
        <end position="250"/>
    </location>
    <ligand>
        <name>GTP</name>
        <dbReference type="ChEBI" id="CHEBI:37565"/>
    </ligand>
</feature>
<dbReference type="SUPFAM" id="SSF116878">
    <property type="entry name" value="TrmE connector domain"/>
    <property type="match status" value="1"/>
</dbReference>
<comment type="caution">
    <text evidence="9">The sequence shown here is derived from an EMBL/GenBank/DDBJ whole genome shotgun (WGS) entry which is preliminary data.</text>
</comment>
<comment type="subcellular location">
    <subcellularLocation>
        <location evidence="6">Cytoplasm</location>
    </subcellularLocation>
</comment>
<gene>
    <name evidence="6 9" type="primary">mnmE</name>
    <name evidence="6" type="synonym">trmE</name>
    <name evidence="9" type="ORF">IFO71_11505</name>
</gene>
<sequence length="447" mass="47957">MNTADTIAAIATGPAAGGIGVVRLSGPEVPLIAERLLGDCPPPRRARYAEFRDGAGELLDQGIALYFAAPASFTGEHVLELQGHGSRVMLQLLLQRCVELGARLARPGEFSERAFLNGKLDLAQAEAIADLISAGSEAGARAALRSLQGEFSIQVNRLLERLTRLRVHVEAAIDFPDEDIDFLADAAIEQQWRACLAQHDQLLQQARRGARLREGLHVAIVGPPNAGKSSLLNALAGDERAIVTATAGTTRDVLREAVLIDGVEITLADTAGLRADTDDQIELEGMRRARAERDRADLILAVVDHRDKAALAELQAELPDGVTVIWIGNKIDQAGPPSGRWQPDGRSGIALSAKTGQGLDQLHRALKQFAEQRTPEAGGFSARQRHIDALQRTGQHLQIAGDHLATRMGELMAEELRLAQQALGEITGVFDADALLGEIFSSFCIGK</sequence>
<dbReference type="InterPro" id="IPR027266">
    <property type="entry name" value="TrmE/GcvT-like"/>
</dbReference>
<dbReference type="NCBIfam" id="NF003661">
    <property type="entry name" value="PRK05291.1-3"/>
    <property type="match status" value="1"/>
</dbReference>
<protein>
    <recommendedName>
        <fullName evidence="6">tRNA modification GTPase MnmE</fullName>
        <ecNumber evidence="6">3.6.-.-</ecNumber>
    </recommendedName>
</protein>
<keyword evidence="6" id="KW-0963">Cytoplasm</keyword>
<keyword evidence="4 6" id="KW-0630">Potassium</keyword>
<dbReference type="GO" id="GO:0003924">
    <property type="term" value="F:GTPase activity"/>
    <property type="evidence" value="ECO:0007669"/>
    <property type="project" value="UniProtKB-UniRule"/>
</dbReference>
<dbReference type="NCBIfam" id="TIGR00450">
    <property type="entry name" value="mnmE_trmE_thdF"/>
    <property type="match status" value="1"/>
</dbReference>
<dbReference type="RefSeq" id="WP_192029783.1">
    <property type="nucleotide sequence ID" value="NZ_JACYTR010000021.1"/>
</dbReference>
<feature type="binding site" evidence="6">
    <location>
        <position position="229"/>
    </location>
    <ligand>
        <name>Mg(2+)</name>
        <dbReference type="ChEBI" id="CHEBI:18420"/>
    </ligand>
</feature>
<evidence type="ECO:0000256" key="4">
    <source>
        <dbReference type="ARBA" id="ARBA00022958"/>
    </source>
</evidence>
<feature type="binding site" evidence="6">
    <location>
        <position position="80"/>
    </location>
    <ligand>
        <name>(6S)-5-formyl-5,6,7,8-tetrahydrofolate</name>
        <dbReference type="ChEBI" id="CHEBI:57457"/>
    </ligand>
</feature>
<dbReference type="AlphaFoldDB" id="A0AAW3ZK67"/>
<dbReference type="Pfam" id="PF01926">
    <property type="entry name" value="MMR_HSR1"/>
    <property type="match status" value="1"/>
</dbReference>
<dbReference type="Gene3D" id="1.20.120.430">
    <property type="entry name" value="tRNA modification GTPase MnmE domain 2"/>
    <property type="match status" value="1"/>
</dbReference>
<keyword evidence="3 6" id="KW-0547">Nucleotide-binding</keyword>
<keyword evidence="2 6" id="KW-0819">tRNA processing</keyword>
<dbReference type="InterPro" id="IPR025867">
    <property type="entry name" value="MnmE_helical"/>
</dbReference>
<organism evidence="9 10">
    <name type="scientific">Pseudomarimonas arenosa</name>
    <dbReference type="NCBI Taxonomy" id="2774145"/>
    <lineage>
        <taxon>Bacteria</taxon>
        <taxon>Pseudomonadati</taxon>
        <taxon>Pseudomonadota</taxon>
        <taxon>Gammaproteobacteria</taxon>
        <taxon>Lysobacterales</taxon>
        <taxon>Lysobacteraceae</taxon>
        <taxon>Pseudomarimonas</taxon>
    </lineage>
</organism>
<dbReference type="InterPro" id="IPR006073">
    <property type="entry name" value="GTP-bd"/>
</dbReference>
<comment type="cofactor">
    <cofactor evidence="6">
        <name>K(+)</name>
        <dbReference type="ChEBI" id="CHEBI:29103"/>
    </cofactor>
    <text evidence="6">Binds 1 potassium ion per subunit.</text>
</comment>
<accession>A0AAW3ZK67</accession>
<dbReference type="EMBL" id="JACYTR010000021">
    <property type="protein sequence ID" value="MBD8526363.1"/>
    <property type="molecule type" value="Genomic_DNA"/>
</dbReference>
<feature type="binding site" evidence="6">
    <location>
        <position position="447"/>
    </location>
    <ligand>
        <name>(6S)-5-formyl-5,6,7,8-tetrahydrofolate</name>
        <dbReference type="ChEBI" id="CHEBI:57457"/>
    </ligand>
</feature>
<dbReference type="Proteomes" id="UP000613768">
    <property type="component" value="Unassembled WGS sequence"/>
</dbReference>
<dbReference type="PROSITE" id="PS51709">
    <property type="entry name" value="G_TRME"/>
    <property type="match status" value="1"/>
</dbReference>
<comment type="subunit">
    <text evidence="6">Homodimer. Heterotetramer of two MnmE and two MnmG subunits.</text>
</comment>
<dbReference type="GO" id="GO:0002098">
    <property type="term" value="P:tRNA wobble uridine modification"/>
    <property type="evidence" value="ECO:0007669"/>
    <property type="project" value="TreeGrafter"/>
</dbReference>
<dbReference type="PANTHER" id="PTHR42714:SF2">
    <property type="entry name" value="TRNA MODIFICATION GTPASE GTPBP3, MITOCHONDRIAL"/>
    <property type="match status" value="1"/>
</dbReference>
<name>A0AAW3ZK67_9GAMM</name>
<feature type="binding site" evidence="6">
    <location>
        <position position="23"/>
    </location>
    <ligand>
        <name>(6S)-5-formyl-5,6,7,8-tetrahydrofolate</name>
        <dbReference type="ChEBI" id="CHEBI:57457"/>
    </ligand>
</feature>
<dbReference type="InterPro" id="IPR031168">
    <property type="entry name" value="G_TrmE"/>
</dbReference>
<comment type="caution">
    <text evidence="6">Lacks conserved residue(s) required for the propagation of feature annotation.</text>
</comment>
<dbReference type="NCBIfam" id="TIGR00231">
    <property type="entry name" value="small_GTP"/>
    <property type="match status" value="1"/>
</dbReference>
<reference evidence="9 10" key="1">
    <citation type="submission" date="2020-09" db="EMBL/GenBank/DDBJ databases">
        <title>Pseudoxanthomonas sp. CAU 1598 isolated from sand of Yaerae Beach.</title>
        <authorList>
            <person name="Kim W."/>
        </authorList>
    </citation>
    <scope>NUCLEOTIDE SEQUENCE [LARGE SCALE GENOMIC DNA]</scope>
    <source>
        <strain evidence="9 10">CAU 1598</strain>
    </source>
</reference>
<evidence type="ECO:0000259" key="8">
    <source>
        <dbReference type="PROSITE" id="PS51709"/>
    </source>
</evidence>
<dbReference type="InterPro" id="IPR018948">
    <property type="entry name" value="GTP-bd_TrmE_N"/>
</dbReference>
<dbReference type="Gene3D" id="3.30.1360.120">
    <property type="entry name" value="Probable tRNA modification gtpase trme, domain 1"/>
    <property type="match status" value="1"/>
</dbReference>
<evidence type="ECO:0000256" key="7">
    <source>
        <dbReference type="RuleBase" id="RU003313"/>
    </source>
</evidence>
<keyword evidence="10" id="KW-1185">Reference proteome</keyword>
<feature type="binding site" evidence="6">
    <location>
        <begin position="225"/>
        <end position="230"/>
    </location>
    <ligand>
        <name>GTP</name>
        <dbReference type="ChEBI" id="CHEBI:37565"/>
    </ligand>
</feature>
<dbReference type="InterPro" id="IPR005225">
    <property type="entry name" value="Small_GTP-bd"/>
</dbReference>
<dbReference type="SUPFAM" id="SSF52540">
    <property type="entry name" value="P-loop containing nucleoside triphosphate hydrolases"/>
    <property type="match status" value="1"/>
</dbReference>
<dbReference type="Pfam" id="PF10396">
    <property type="entry name" value="TrmE_N"/>
    <property type="match status" value="1"/>
</dbReference>
<dbReference type="GO" id="GO:0030488">
    <property type="term" value="P:tRNA methylation"/>
    <property type="evidence" value="ECO:0007669"/>
    <property type="project" value="TreeGrafter"/>
</dbReference>
<keyword evidence="6" id="KW-0479">Metal-binding</keyword>
<dbReference type="Gene3D" id="3.40.50.300">
    <property type="entry name" value="P-loop containing nucleotide triphosphate hydrolases"/>
    <property type="match status" value="1"/>
</dbReference>
<evidence type="ECO:0000256" key="6">
    <source>
        <dbReference type="HAMAP-Rule" id="MF_00379"/>
    </source>
</evidence>
<dbReference type="HAMAP" id="MF_00379">
    <property type="entry name" value="GTPase_MnmE"/>
    <property type="match status" value="1"/>
</dbReference>